<feature type="coiled-coil region" evidence="1">
    <location>
        <begin position="40"/>
        <end position="91"/>
    </location>
</feature>
<keyword evidence="4" id="KW-1185">Reference proteome</keyword>
<dbReference type="InterPro" id="IPR052534">
    <property type="entry name" value="Extracell_DNA_Util/SecSys_Comp"/>
</dbReference>
<proteinExistence type="predicted"/>
<reference evidence="3 4" key="1">
    <citation type="submission" date="2020-07" db="EMBL/GenBank/DDBJ databases">
        <title>Genomic Encyclopedia of Type Strains, Phase IV (KMG-IV): sequencing the most valuable type-strain genomes for metagenomic binning, comparative biology and taxonomic classification.</title>
        <authorList>
            <person name="Goeker M."/>
        </authorList>
    </citation>
    <scope>NUCLEOTIDE SEQUENCE [LARGE SCALE GENOMIC DNA]</scope>
    <source>
        <strain evidence="3 4">DSM 17721</strain>
    </source>
</reference>
<keyword evidence="1" id="KW-0175">Coiled coil</keyword>
<accession>A0A7W0C697</accession>
<comment type="caution">
    <text evidence="3">The sequence shown here is derived from an EMBL/GenBank/DDBJ whole genome shotgun (WGS) entry which is preliminary data.</text>
</comment>
<dbReference type="Proteomes" id="UP000525298">
    <property type="component" value="Unassembled WGS sequence"/>
</dbReference>
<evidence type="ECO:0000313" key="4">
    <source>
        <dbReference type="Proteomes" id="UP000525298"/>
    </source>
</evidence>
<protein>
    <submittedName>
        <fullName evidence="3">Type IV pilus assembly protein PilN</fullName>
    </submittedName>
</protein>
<dbReference type="PANTHER" id="PTHR40278">
    <property type="entry name" value="DNA UTILIZATION PROTEIN HOFN"/>
    <property type="match status" value="1"/>
</dbReference>
<keyword evidence="2" id="KW-1133">Transmembrane helix</keyword>
<keyword evidence="2" id="KW-0472">Membrane</keyword>
<evidence type="ECO:0000256" key="2">
    <source>
        <dbReference type="SAM" id="Phobius"/>
    </source>
</evidence>
<evidence type="ECO:0000313" key="3">
    <source>
        <dbReference type="EMBL" id="MBA2879916.1"/>
    </source>
</evidence>
<evidence type="ECO:0000256" key="1">
    <source>
        <dbReference type="SAM" id="Coils"/>
    </source>
</evidence>
<name>A0A7W0C697_9BACT</name>
<dbReference type="PANTHER" id="PTHR40278:SF1">
    <property type="entry name" value="DNA UTILIZATION PROTEIN HOFN"/>
    <property type="match status" value="1"/>
</dbReference>
<feature type="transmembrane region" description="Helical" evidence="2">
    <location>
        <begin position="21"/>
        <end position="43"/>
    </location>
</feature>
<dbReference type="EMBL" id="JACDUS010000001">
    <property type="protein sequence ID" value="MBA2879916.1"/>
    <property type="molecule type" value="Genomic_DNA"/>
</dbReference>
<gene>
    <name evidence="3" type="ORF">HNR65_000223</name>
</gene>
<sequence length="191" mass="22019">MIRINLLPFRAARTKENIRRQVSVFLLSVVLLLLVLFAVNMFMGNRVDALETRLANLNEDIDHYSRQARKVDVLKKELAELEQKILIIEQLKSHRTKPPRLLADLTERVIPDRMQIQKMNYNGSELMLNGIAMDNETIAVFMSRLERSDKIRDVTLENAKQTTQYDVEMKSFGIKCKMADASAVANEKAKK</sequence>
<dbReference type="Pfam" id="PF05137">
    <property type="entry name" value="PilN"/>
    <property type="match status" value="1"/>
</dbReference>
<dbReference type="AlphaFoldDB" id="A0A7W0C697"/>
<keyword evidence="2" id="KW-0812">Transmembrane</keyword>
<dbReference type="RefSeq" id="WP_181549600.1">
    <property type="nucleotide sequence ID" value="NZ_JACDUS010000001.1"/>
</dbReference>
<dbReference type="InterPro" id="IPR007813">
    <property type="entry name" value="PilN"/>
</dbReference>
<organism evidence="3 4">
    <name type="scientific">Desulfosalsimonas propionicica</name>
    <dbReference type="NCBI Taxonomy" id="332175"/>
    <lineage>
        <taxon>Bacteria</taxon>
        <taxon>Pseudomonadati</taxon>
        <taxon>Thermodesulfobacteriota</taxon>
        <taxon>Desulfobacteria</taxon>
        <taxon>Desulfobacterales</taxon>
        <taxon>Desulfosalsimonadaceae</taxon>
        <taxon>Desulfosalsimonas</taxon>
    </lineage>
</organism>